<name>A0A7K1TGV3_9BACT</name>
<dbReference type="GO" id="GO:0016987">
    <property type="term" value="F:sigma factor activity"/>
    <property type="evidence" value="ECO:0007669"/>
    <property type="project" value="UniProtKB-KW"/>
</dbReference>
<keyword evidence="4" id="KW-0804">Transcription</keyword>
<dbReference type="InterPro" id="IPR013324">
    <property type="entry name" value="RNA_pol_sigma_r3/r4-like"/>
</dbReference>
<comment type="caution">
    <text evidence="8">The sequence shown here is derived from an EMBL/GenBank/DDBJ whole genome shotgun (WGS) entry which is preliminary data.</text>
</comment>
<dbReference type="GO" id="GO:0003677">
    <property type="term" value="F:DNA binding"/>
    <property type="evidence" value="ECO:0007669"/>
    <property type="project" value="InterPro"/>
</dbReference>
<evidence type="ECO:0000256" key="5">
    <source>
        <dbReference type="SAM" id="SignalP"/>
    </source>
</evidence>
<keyword evidence="5" id="KW-0732">Signal</keyword>
<dbReference type="PANTHER" id="PTHR43133:SF46">
    <property type="entry name" value="RNA POLYMERASE SIGMA-70 FACTOR ECF SUBFAMILY"/>
    <property type="match status" value="1"/>
</dbReference>
<dbReference type="NCBIfam" id="TIGR02985">
    <property type="entry name" value="Sig70_bacteroi1"/>
    <property type="match status" value="1"/>
</dbReference>
<evidence type="ECO:0000259" key="7">
    <source>
        <dbReference type="Pfam" id="PF08281"/>
    </source>
</evidence>
<dbReference type="NCBIfam" id="TIGR02937">
    <property type="entry name" value="sigma70-ECF"/>
    <property type="match status" value="1"/>
</dbReference>
<keyword evidence="9" id="KW-1185">Reference proteome</keyword>
<dbReference type="SUPFAM" id="SSF88946">
    <property type="entry name" value="Sigma2 domain of RNA polymerase sigma factors"/>
    <property type="match status" value="1"/>
</dbReference>
<sequence>MDLYLRAYSHPLRFLFVFSSSSSSYAALSDAELLIALCTDDEGSFTEIYQRYCYQLFTVAYRKLKNREVAEELVQDLFENLWNRRASHEIAQLKQYLFSALRYRIINYVKAQQVRAGYELYCRLAGTKFDTTTEDTLAHGELSAALLAGMRKLPAKTREIFQLSRLEQYSVAEISGRVNLSEKTVEYHLTKSLKLLRSYLQDFLVLSLVMFYYF</sequence>
<evidence type="ECO:0000256" key="4">
    <source>
        <dbReference type="ARBA" id="ARBA00023163"/>
    </source>
</evidence>
<dbReference type="GO" id="GO:0006352">
    <property type="term" value="P:DNA-templated transcription initiation"/>
    <property type="evidence" value="ECO:0007669"/>
    <property type="project" value="InterPro"/>
</dbReference>
<dbReference type="AlphaFoldDB" id="A0A7K1TGV3"/>
<dbReference type="Pfam" id="PF04542">
    <property type="entry name" value="Sigma70_r2"/>
    <property type="match status" value="1"/>
</dbReference>
<dbReference type="InterPro" id="IPR007627">
    <property type="entry name" value="RNA_pol_sigma70_r2"/>
</dbReference>
<evidence type="ECO:0000256" key="1">
    <source>
        <dbReference type="ARBA" id="ARBA00010641"/>
    </source>
</evidence>
<dbReference type="Gene3D" id="1.10.10.10">
    <property type="entry name" value="Winged helix-like DNA-binding domain superfamily/Winged helix DNA-binding domain"/>
    <property type="match status" value="1"/>
</dbReference>
<evidence type="ECO:0000313" key="9">
    <source>
        <dbReference type="Proteomes" id="UP000441336"/>
    </source>
</evidence>
<dbReference type="InterPro" id="IPR013325">
    <property type="entry name" value="RNA_pol_sigma_r2"/>
</dbReference>
<dbReference type="EMBL" id="WQKZ01000003">
    <property type="protein sequence ID" value="MVN77614.1"/>
    <property type="molecule type" value="Genomic_DNA"/>
</dbReference>
<keyword evidence="2" id="KW-0805">Transcription regulation</keyword>
<evidence type="ECO:0000256" key="3">
    <source>
        <dbReference type="ARBA" id="ARBA00023082"/>
    </source>
</evidence>
<evidence type="ECO:0000256" key="2">
    <source>
        <dbReference type="ARBA" id="ARBA00023015"/>
    </source>
</evidence>
<dbReference type="PANTHER" id="PTHR43133">
    <property type="entry name" value="RNA POLYMERASE ECF-TYPE SIGMA FACTO"/>
    <property type="match status" value="1"/>
</dbReference>
<feature type="domain" description="RNA polymerase sigma factor 70 region 4 type 2" evidence="7">
    <location>
        <begin position="145"/>
        <end position="196"/>
    </location>
</feature>
<keyword evidence="3" id="KW-0731">Sigma factor</keyword>
<dbReference type="Gene3D" id="1.10.1740.10">
    <property type="match status" value="1"/>
</dbReference>
<accession>A0A7K1TGV3</accession>
<reference evidence="8 9" key="1">
    <citation type="submission" date="2019-12" db="EMBL/GenBank/DDBJ databases">
        <title>Hymenobacter sp. HMF4947 Genome sequencing and assembly.</title>
        <authorList>
            <person name="Kang H."/>
            <person name="Cha I."/>
            <person name="Kim H."/>
            <person name="Joh K."/>
        </authorList>
    </citation>
    <scope>NUCLEOTIDE SEQUENCE [LARGE SCALE GENOMIC DNA]</scope>
    <source>
        <strain evidence="8 9">HMF4947</strain>
    </source>
</reference>
<evidence type="ECO:0000313" key="8">
    <source>
        <dbReference type="EMBL" id="MVN77614.1"/>
    </source>
</evidence>
<proteinExistence type="inferred from homology"/>
<dbReference type="InterPro" id="IPR014284">
    <property type="entry name" value="RNA_pol_sigma-70_dom"/>
</dbReference>
<feature type="signal peptide" evidence="5">
    <location>
        <begin position="1"/>
        <end position="26"/>
    </location>
</feature>
<dbReference type="Proteomes" id="UP000441336">
    <property type="component" value="Unassembled WGS sequence"/>
</dbReference>
<feature type="chain" id="PRO_5029539995" evidence="5">
    <location>
        <begin position="27"/>
        <end position="214"/>
    </location>
</feature>
<organism evidence="8 9">
    <name type="scientific">Hymenobacter ginkgonis</name>
    <dbReference type="NCBI Taxonomy" id="2682976"/>
    <lineage>
        <taxon>Bacteria</taxon>
        <taxon>Pseudomonadati</taxon>
        <taxon>Bacteroidota</taxon>
        <taxon>Cytophagia</taxon>
        <taxon>Cytophagales</taxon>
        <taxon>Hymenobacteraceae</taxon>
        <taxon>Hymenobacter</taxon>
    </lineage>
</organism>
<protein>
    <submittedName>
        <fullName evidence="8">RNA polymerase sigma-70 factor</fullName>
    </submittedName>
</protein>
<dbReference type="InterPro" id="IPR036388">
    <property type="entry name" value="WH-like_DNA-bd_sf"/>
</dbReference>
<gene>
    <name evidence="8" type="ORF">GO988_14865</name>
</gene>
<dbReference type="Pfam" id="PF08281">
    <property type="entry name" value="Sigma70_r4_2"/>
    <property type="match status" value="1"/>
</dbReference>
<dbReference type="InterPro" id="IPR039425">
    <property type="entry name" value="RNA_pol_sigma-70-like"/>
</dbReference>
<evidence type="ECO:0000259" key="6">
    <source>
        <dbReference type="Pfam" id="PF04542"/>
    </source>
</evidence>
<feature type="domain" description="RNA polymerase sigma-70 region 2" evidence="6">
    <location>
        <begin position="49"/>
        <end position="113"/>
    </location>
</feature>
<dbReference type="InterPro" id="IPR013249">
    <property type="entry name" value="RNA_pol_sigma70_r4_t2"/>
</dbReference>
<dbReference type="InterPro" id="IPR014327">
    <property type="entry name" value="RNA_pol_sigma70_bacteroid"/>
</dbReference>
<comment type="similarity">
    <text evidence="1">Belongs to the sigma-70 factor family. ECF subfamily.</text>
</comment>
<dbReference type="SUPFAM" id="SSF88659">
    <property type="entry name" value="Sigma3 and sigma4 domains of RNA polymerase sigma factors"/>
    <property type="match status" value="1"/>
</dbReference>